<dbReference type="Pfam" id="PF08974">
    <property type="entry name" value="DUF1877"/>
    <property type="match status" value="1"/>
</dbReference>
<proteinExistence type="predicted"/>
<reference evidence="1 2" key="1">
    <citation type="submission" date="2018-08" db="EMBL/GenBank/DDBJ databases">
        <title>Chitinophaga sp. K20C18050901, a novel bacterium isolated from forest soil.</title>
        <authorList>
            <person name="Wang C."/>
        </authorList>
    </citation>
    <scope>NUCLEOTIDE SEQUENCE [LARGE SCALE GENOMIC DNA]</scope>
    <source>
        <strain evidence="1 2">K20C18050901</strain>
    </source>
</reference>
<sequence>MQECWGLFFTPLKYPFCFFWQMLISSNKFAESLNALMGQSATLFLVDRNEFSKIGDNPEYPVANIAAEKTTFEKSFEGLLFLITKGSRPEDISIVRQIFYPEAYIGEEIDFENIDIDTLPDDFDFDKQPLYFNDPATVSEIADLLSSIEPGNIIALFDHTELNEHDIEPGQVWTDDEREGATFNAQHMATELLALKAIYEKAKEQGAYIVSLVD</sequence>
<gene>
    <name evidence="1" type="ORF">DXN04_23385</name>
</gene>
<organism evidence="1 2">
    <name type="scientific">Chitinophaga silvisoli</name>
    <dbReference type="NCBI Taxonomy" id="2291814"/>
    <lineage>
        <taxon>Bacteria</taxon>
        <taxon>Pseudomonadati</taxon>
        <taxon>Bacteroidota</taxon>
        <taxon>Chitinophagia</taxon>
        <taxon>Chitinophagales</taxon>
        <taxon>Chitinophagaceae</taxon>
        <taxon>Chitinophaga</taxon>
    </lineage>
</organism>
<dbReference type="Proteomes" id="UP000261174">
    <property type="component" value="Unassembled WGS sequence"/>
</dbReference>
<dbReference type="EMBL" id="QTJV01000009">
    <property type="protein sequence ID" value="RFM32621.1"/>
    <property type="molecule type" value="Genomic_DNA"/>
</dbReference>
<keyword evidence="2" id="KW-1185">Reference proteome</keyword>
<dbReference type="InterPro" id="IPR015068">
    <property type="entry name" value="DUF1877"/>
</dbReference>
<dbReference type="Gene3D" id="3.40.1760.10">
    <property type="entry name" value="YfbM-like super family"/>
    <property type="match status" value="1"/>
</dbReference>
<evidence type="ECO:0000313" key="1">
    <source>
        <dbReference type="EMBL" id="RFM32621.1"/>
    </source>
</evidence>
<dbReference type="AlphaFoldDB" id="A0A3E1NXH0"/>
<evidence type="ECO:0000313" key="2">
    <source>
        <dbReference type="Proteomes" id="UP000261174"/>
    </source>
</evidence>
<accession>A0A3E1NXH0</accession>
<name>A0A3E1NXH0_9BACT</name>
<protein>
    <submittedName>
        <fullName evidence="1">DUF1877 family protein</fullName>
    </submittedName>
</protein>
<comment type="caution">
    <text evidence="1">The sequence shown here is derived from an EMBL/GenBank/DDBJ whole genome shotgun (WGS) entry which is preliminary data.</text>
</comment>
<dbReference type="InterPro" id="IPR035944">
    <property type="entry name" value="YfbM-like_sf"/>
</dbReference>
<dbReference type="SUPFAM" id="SSF111069">
    <property type="entry name" value="Hypothetical protein yfbM"/>
    <property type="match status" value="1"/>
</dbReference>